<dbReference type="InterPro" id="IPR025955">
    <property type="entry name" value="TraC/Conjuga_ATPase"/>
</dbReference>
<dbReference type="InterPro" id="IPR053155">
    <property type="entry name" value="F-pilin_assembly_TraC"/>
</dbReference>
<dbReference type="PANTHER" id="PTHR38467">
    <property type="match status" value="1"/>
</dbReference>
<gene>
    <name evidence="2" type="primary">traC_1</name>
    <name evidence="2" type="ORF">NCTC13292_00721</name>
</gene>
<dbReference type="AlphaFoldDB" id="A0A378J078"/>
<feature type="domain" description="TraG P-loop" evidence="1">
    <location>
        <begin position="480"/>
        <end position="549"/>
    </location>
</feature>
<dbReference type="InterPro" id="IPR043964">
    <property type="entry name" value="P-loop_TraG"/>
</dbReference>
<dbReference type="EMBL" id="UGOA01000001">
    <property type="protein sequence ID" value="STX41112.1"/>
    <property type="molecule type" value="Genomic_DNA"/>
</dbReference>
<dbReference type="Proteomes" id="UP000254677">
    <property type="component" value="Unassembled WGS sequence"/>
</dbReference>
<keyword evidence="3" id="KW-1185">Reference proteome</keyword>
<organism evidence="2 3">
    <name type="scientific">Legionella donaldsonii</name>
    <dbReference type="NCBI Taxonomy" id="45060"/>
    <lineage>
        <taxon>Bacteria</taxon>
        <taxon>Pseudomonadati</taxon>
        <taxon>Pseudomonadota</taxon>
        <taxon>Gammaproteobacteria</taxon>
        <taxon>Legionellales</taxon>
        <taxon>Legionellaceae</taxon>
        <taxon>Legionella</taxon>
    </lineage>
</organism>
<dbReference type="InterPro" id="IPR027417">
    <property type="entry name" value="P-loop_NTPase"/>
</dbReference>
<dbReference type="Gene3D" id="3.40.50.300">
    <property type="entry name" value="P-loop containing nucleotide triphosphate hydrolases"/>
    <property type="match status" value="1"/>
</dbReference>
<evidence type="ECO:0000259" key="1">
    <source>
        <dbReference type="Pfam" id="PF19044"/>
    </source>
</evidence>
<dbReference type="PANTHER" id="PTHR38467:SF1">
    <property type="entry name" value="CONJUGATIVE TRANSFER: ASSEMBLY"/>
    <property type="match status" value="1"/>
</dbReference>
<dbReference type="InterPro" id="IPR014117">
    <property type="entry name" value="TraC-F-type"/>
</dbReference>
<feature type="domain" description="TraG P-loop" evidence="1">
    <location>
        <begin position="622"/>
        <end position="771"/>
    </location>
</feature>
<dbReference type="Pfam" id="PF19044">
    <property type="entry name" value="P-loop_TraG"/>
    <property type="match status" value="2"/>
</dbReference>
<protein>
    <submittedName>
        <fullName evidence="2">F pilus assembly protein TraC</fullName>
    </submittedName>
</protein>
<accession>A0A378J078</accession>
<dbReference type="OrthoDB" id="9816422at2"/>
<proteinExistence type="predicted"/>
<sequence>MQARINQLRDRIRLGLHLLSTTLGEGSDLKPPSLVSQANAAASVELDLPSIQSLLPYERVNEAGFFVNRSSLGFGLQVMPLSGADETLMNTLASLFKNRLTEGVDCTVLLYKHPWLSETLSSNYAPYFKAGGIMAELAGLSLRYHDKARQEGYPNNLGIPATLSDYCCFLFVSVKSDQESALTLSRLREDFEAELKVAGLNLARLSEDDFATLLRALLSPNFSQGRWPATDDEGGYLSDRLLDGTALYEIDEQGINLTLADSKGEQQSARLINCELKGLPKQPFALWQSPDLFANLLSLKRGIDCPFLLSLTVRGINQDAAKAEAKSRAKSLTANSNAIQRMMHPGIIEEAAEWRFVHEQADKGELHLLPVFYNLTLYTTREREREQVAKAIGCYESSGFKLVQSRLCQWPRFLTSLPFLSQEGLFKSLEQLGLTKRLTHWNVANLLPVVADSKGSAEGLLLPTCRNQIFFLNTFDDRTRAISNYNQLTVAGSGAGKSFFQQAQILDGLARGEQIFVIDLGDSYKHLCELVGGTYLDAASLSLNPFTLFDFEGSVEVDGNMISNCIQIRDLLAIMASPDAPVSPVQKKWLLQAVRTCWKAKGRASTMDDILTTLRGMLPDSDHDVRLKDLLLLLDDYGAEGLYGALFNAETPLLTDSRFVVLEMGGLKDNPELLKIVLYVMIVIIQGQFYQSDRRKRKRCVIDEAWQFLAKGANPVQADFIAHGFRTARKYNAGFTVVTQIQEDTDDTPQARAVAACSDTKIIMRQENLAGFIASHPKLLNPLQQELLQSFGKAKLQGFSNLMICSGNHTTFHRFFCDPFSRVLFSTSGDEFGAIEALLKEGVPLTDAVARVTQHYYPEHV</sequence>
<dbReference type="Gene3D" id="1.10.8.730">
    <property type="match status" value="1"/>
</dbReference>
<reference evidence="2 3" key="1">
    <citation type="submission" date="2018-06" db="EMBL/GenBank/DDBJ databases">
        <authorList>
            <consortium name="Pathogen Informatics"/>
            <person name="Doyle S."/>
        </authorList>
    </citation>
    <scope>NUCLEOTIDE SEQUENCE [LARGE SCALE GENOMIC DNA]</scope>
    <source>
        <strain evidence="2 3">NCTC13292</strain>
    </source>
</reference>
<evidence type="ECO:0000313" key="2">
    <source>
        <dbReference type="EMBL" id="STX41112.1"/>
    </source>
</evidence>
<name>A0A378J078_9GAMM</name>
<dbReference type="NCBIfam" id="TIGR02746">
    <property type="entry name" value="TraC-F-type"/>
    <property type="match status" value="1"/>
</dbReference>
<evidence type="ECO:0000313" key="3">
    <source>
        <dbReference type="Proteomes" id="UP000254677"/>
    </source>
</evidence>
<dbReference type="SUPFAM" id="SSF52540">
    <property type="entry name" value="P-loop containing nucleoside triphosphate hydrolases"/>
    <property type="match status" value="1"/>
</dbReference>
<dbReference type="Pfam" id="PF11130">
    <property type="entry name" value="TraC_F_IV"/>
    <property type="match status" value="1"/>
</dbReference>